<reference evidence="2" key="1">
    <citation type="submission" date="2020-04" db="EMBL/GenBank/DDBJ databases">
        <title>Draft genome resource of the tomato pathogen Pseudocercospora fuligena.</title>
        <authorList>
            <person name="Zaccaron A."/>
        </authorList>
    </citation>
    <scope>NUCLEOTIDE SEQUENCE</scope>
    <source>
        <strain evidence="2">PF001</strain>
    </source>
</reference>
<evidence type="ECO:0000256" key="1">
    <source>
        <dbReference type="SAM" id="SignalP"/>
    </source>
</evidence>
<sequence>MQIKYIVATIASLAISNVIASPIAMPAPEAENELTRRAAMTQLAKEAEDSVHVMQELSNKFSARLQEEADKNYKQTNAKIPTIEEIQELKRKMEEKKNTGTGKRDANAEPQWWGYNAAWYGQNWNWNYQLGWQTYYPFWSNSWLYGNNIWNYYTGFGTACGWGWC</sequence>
<accession>A0A8H6R9X8</accession>
<name>A0A8H6R9X8_9PEZI</name>
<protein>
    <submittedName>
        <fullName evidence="2">Uncharacterized protein</fullName>
    </submittedName>
</protein>
<keyword evidence="3" id="KW-1185">Reference proteome</keyword>
<dbReference type="OrthoDB" id="10593251at2759"/>
<gene>
    <name evidence="2" type="ORF">HII31_11576</name>
</gene>
<keyword evidence="1" id="KW-0732">Signal</keyword>
<evidence type="ECO:0000313" key="3">
    <source>
        <dbReference type="Proteomes" id="UP000660729"/>
    </source>
</evidence>
<feature type="signal peptide" evidence="1">
    <location>
        <begin position="1"/>
        <end position="20"/>
    </location>
</feature>
<feature type="chain" id="PRO_5034470933" evidence="1">
    <location>
        <begin position="21"/>
        <end position="165"/>
    </location>
</feature>
<comment type="caution">
    <text evidence="2">The sequence shown here is derived from an EMBL/GenBank/DDBJ whole genome shotgun (WGS) entry which is preliminary data.</text>
</comment>
<proteinExistence type="predicted"/>
<evidence type="ECO:0000313" key="2">
    <source>
        <dbReference type="EMBL" id="KAF7187099.1"/>
    </source>
</evidence>
<dbReference type="EMBL" id="JABCIY010000240">
    <property type="protein sequence ID" value="KAF7187099.1"/>
    <property type="molecule type" value="Genomic_DNA"/>
</dbReference>
<dbReference type="AlphaFoldDB" id="A0A8H6R9X8"/>
<organism evidence="2 3">
    <name type="scientific">Pseudocercospora fuligena</name>
    <dbReference type="NCBI Taxonomy" id="685502"/>
    <lineage>
        <taxon>Eukaryota</taxon>
        <taxon>Fungi</taxon>
        <taxon>Dikarya</taxon>
        <taxon>Ascomycota</taxon>
        <taxon>Pezizomycotina</taxon>
        <taxon>Dothideomycetes</taxon>
        <taxon>Dothideomycetidae</taxon>
        <taxon>Mycosphaerellales</taxon>
        <taxon>Mycosphaerellaceae</taxon>
        <taxon>Pseudocercospora</taxon>
    </lineage>
</organism>
<dbReference type="Proteomes" id="UP000660729">
    <property type="component" value="Unassembled WGS sequence"/>
</dbReference>